<accession>A0A3S8ZSJ0</accession>
<reference evidence="2 3" key="1">
    <citation type="submission" date="2018-12" db="EMBL/GenBank/DDBJ databases">
        <title>Complete genome sequence of Iodobacter sp. H11R3.</title>
        <authorList>
            <person name="Bae J.-W."/>
        </authorList>
    </citation>
    <scope>NUCLEOTIDE SEQUENCE [LARGE SCALE GENOMIC DNA]</scope>
    <source>
        <strain evidence="2 3">H11R3</strain>
    </source>
</reference>
<evidence type="ECO:0000259" key="1">
    <source>
        <dbReference type="Pfam" id="PF13682"/>
    </source>
</evidence>
<organism evidence="2 3">
    <name type="scientific">Iodobacter ciconiae</name>
    <dbReference type="NCBI Taxonomy" id="2496266"/>
    <lineage>
        <taxon>Bacteria</taxon>
        <taxon>Pseudomonadati</taxon>
        <taxon>Pseudomonadota</taxon>
        <taxon>Betaproteobacteria</taxon>
        <taxon>Neisseriales</taxon>
        <taxon>Chitinibacteraceae</taxon>
        <taxon>Iodobacter</taxon>
    </lineage>
</organism>
<sequence length="149" mass="16533">MALMDWLRQRLSGNEKAELVVDSEEGVLAGLNLKQVLDAHTAWKTKLKNELDGKGKESLDVSIIAQDNQCELGRWLHGPGKLSFSHYPEYHSACTAHSEFHFCAAEVLMQYQAGAPAAAEALLKGKFRQASNKNQLELVRLFVAARKPT</sequence>
<dbReference type="Proteomes" id="UP000282438">
    <property type="component" value="Chromosome"/>
</dbReference>
<dbReference type="Pfam" id="PF13682">
    <property type="entry name" value="CZB"/>
    <property type="match status" value="1"/>
</dbReference>
<dbReference type="OrthoDB" id="8613985at2"/>
<dbReference type="AlphaFoldDB" id="A0A3S8ZSJ0"/>
<proteinExistence type="predicted"/>
<name>A0A3S8ZSJ0_9NEIS</name>
<evidence type="ECO:0000313" key="3">
    <source>
        <dbReference type="Proteomes" id="UP000282438"/>
    </source>
</evidence>
<protein>
    <recommendedName>
        <fullName evidence="1">Chemoreceptor zinc-binding domain-containing protein</fullName>
    </recommendedName>
</protein>
<dbReference type="EMBL" id="CP034433">
    <property type="protein sequence ID" value="AZN36470.1"/>
    <property type="molecule type" value="Genomic_DNA"/>
</dbReference>
<dbReference type="InterPro" id="IPR025991">
    <property type="entry name" value="Chemoreceptor_zinc-bind_dom"/>
</dbReference>
<dbReference type="KEGG" id="iod:EJO50_08170"/>
<evidence type="ECO:0000313" key="2">
    <source>
        <dbReference type="EMBL" id="AZN36470.1"/>
    </source>
</evidence>
<dbReference type="Gene3D" id="1.20.120.30">
    <property type="entry name" value="Aspartate receptor, ligand-binding domain"/>
    <property type="match status" value="1"/>
</dbReference>
<keyword evidence="3" id="KW-1185">Reference proteome</keyword>
<gene>
    <name evidence="2" type="ORF">EJO50_08170</name>
</gene>
<dbReference type="RefSeq" id="WP_125973183.1">
    <property type="nucleotide sequence ID" value="NZ_CP034433.1"/>
</dbReference>
<feature type="domain" description="Chemoreceptor zinc-binding" evidence="1">
    <location>
        <begin position="40"/>
        <end position="108"/>
    </location>
</feature>